<evidence type="ECO:0000256" key="3">
    <source>
        <dbReference type="ARBA" id="ARBA00022737"/>
    </source>
</evidence>
<keyword evidence="10" id="KW-1185">Reference proteome</keyword>
<dbReference type="GO" id="GO:0005879">
    <property type="term" value="C:axonemal microtubule"/>
    <property type="evidence" value="ECO:0007669"/>
    <property type="project" value="TreeGrafter"/>
</dbReference>
<gene>
    <name evidence="9" type="ORF">RFI_14555</name>
</gene>
<dbReference type="EMBL" id="ASPP01010582">
    <property type="protein sequence ID" value="ETO22636.1"/>
    <property type="molecule type" value="Genomic_DNA"/>
</dbReference>
<evidence type="ECO:0000256" key="8">
    <source>
        <dbReference type="PROSITE-ProRule" id="PRU00339"/>
    </source>
</evidence>
<dbReference type="PANTHER" id="PTHR20931:SF0">
    <property type="entry name" value="TETRATRICOPEPTIDE REPEAT PROTEIN 30"/>
    <property type="match status" value="1"/>
</dbReference>
<evidence type="ECO:0000313" key="10">
    <source>
        <dbReference type="Proteomes" id="UP000023152"/>
    </source>
</evidence>
<dbReference type="SUPFAM" id="SSF48452">
    <property type="entry name" value="TPR-like"/>
    <property type="match status" value="1"/>
</dbReference>
<keyword evidence="6" id="KW-0969">Cilium</keyword>
<protein>
    <submittedName>
        <fullName evidence="9">Uncharacterized protein</fullName>
    </submittedName>
</protein>
<proteinExistence type="inferred from homology"/>
<reference evidence="9 10" key="1">
    <citation type="journal article" date="2013" name="Curr. Biol.">
        <title>The Genome of the Foraminiferan Reticulomyxa filosa.</title>
        <authorList>
            <person name="Glockner G."/>
            <person name="Hulsmann N."/>
            <person name="Schleicher M."/>
            <person name="Noegel A.A."/>
            <person name="Eichinger L."/>
            <person name="Gallinger C."/>
            <person name="Pawlowski J."/>
            <person name="Sierra R."/>
            <person name="Euteneuer U."/>
            <person name="Pillet L."/>
            <person name="Moustafa A."/>
            <person name="Platzer M."/>
            <person name="Groth M."/>
            <person name="Szafranski K."/>
            <person name="Schliwa M."/>
        </authorList>
    </citation>
    <scope>NUCLEOTIDE SEQUENCE [LARGE SCALE GENOMIC DNA]</scope>
</reference>
<comment type="similarity">
    <text evidence="2">Belongs to the TTC30/dfy-1/fleer family.</text>
</comment>
<evidence type="ECO:0000256" key="6">
    <source>
        <dbReference type="ARBA" id="ARBA00023069"/>
    </source>
</evidence>
<keyword evidence="4" id="KW-0970">Cilium biogenesis/degradation</keyword>
<evidence type="ECO:0000256" key="2">
    <source>
        <dbReference type="ARBA" id="ARBA00009522"/>
    </source>
</evidence>
<dbReference type="Pfam" id="PF13174">
    <property type="entry name" value="TPR_6"/>
    <property type="match status" value="1"/>
</dbReference>
<dbReference type="AlphaFoldDB" id="X6N9A3"/>
<evidence type="ECO:0000256" key="4">
    <source>
        <dbReference type="ARBA" id="ARBA00022794"/>
    </source>
</evidence>
<name>X6N9A3_RETFI</name>
<evidence type="ECO:0000256" key="7">
    <source>
        <dbReference type="ARBA" id="ARBA00023273"/>
    </source>
</evidence>
<evidence type="ECO:0000256" key="1">
    <source>
        <dbReference type="ARBA" id="ARBA00004138"/>
    </source>
</evidence>
<comment type="caution">
    <text evidence="9">The sequence shown here is derived from an EMBL/GenBank/DDBJ whole genome shotgun (WGS) entry which is preliminary data.</text>
</comment>
<dbReference type="PANTHER" id="PTHR20931">
    <property type="entry name" value="TETRATRICOPEPTIDE REPEAT PROTEIN 30"/>
    <property type="match status" value="1"/>
</dbReference>
<feature type="repeat" description="TPR" evidence="8">
    <location>
        <begin position="39"/>
        <end position="72"/>
    </location>
</feature>
<dbReference type="Proteomes" id="UP000023152">
    <property type="component" value="Unassembled WGS sequence"/>
</dbReference>
<dbReference type="Gene3D" id="1.25.40.10">
    <property type="entry name" value="Tetratricopeptide repeat domain"/>
    <property type="match status" value="1"/>
</dbReference>
<organism evidence="9 10">
    <name type="scientific">Reticulomyxa filosa</name>
    <dbReference type="NCBI Taxonomy" id="46433"/>
    <lineage>
        <taxon>Eukaryota</taxon>
        <taxon>Sar</taxon>
        <taxon>Rhizaria</taxon>
        <taxon>Retaria</taxon>
        <taxon>Foraminifera</taxon>
        <taxon>Monothalamids</taxon>
        <taxon>Reticulomyxidae</taxon>
        <taxon>Reticulomyxa</taxon>
    </lineage>
</organism>
<dbReference type="GO" id="GO:0042073">
    <property type="term" value="P:intraciliary transport"/>
    <property type="evidence" value="ECO:0007669"/>
    <property type="project" value="TreeGrafter"/>
</dbReference>
<dbReference type="InterPro" id="IPR011990">
    <property type="entry name" value="TPR-like_helical_dom_sf"/>
</dbReference>
<dbReference type="GO" id="GO:0120170">
    <property type="term" value="F:intraciliary transport particle B binding"/>
    <property type="evidence" value="ECO:0007669"/>
    <property type="project" value="TreeGrafter"/>
</dbReference>
<dbReference type="OrthoDB" id="10249577at2759"/>
<sequence length="176" mass="20990">MFPQDRQKTETIYSFLRDQQYALAVEHLKNELPVYPHSRCLLSLLGYCYYHMQDFENASAQYEQLIKYHPNVEEYRVYYAQSLWKAGMHDEAIRASTHVQSPQYQQQMTFMKAAIKYEQEDIQGLQMILKQCPSEDVETIVANSCLCYKVVKQERTIFFFAHNETIFFEKKKGRKI</sequence>
<keyword evidence="3" id="KW-0677">Repeat</keyword>
<dbReference type="GO" id="GO:0030992">
    <property type="term" value="C:intraciliary transport particle B"/>
    <property type="evidence" value="ECO:0007669"/>
    <property type="project" value="TreeGrafter"/>
</dbReference>
<keyword evidence="5 8" id="KW-0802">TPR repeat</keyword>
<evidence type="ECO:0000256" key="5">
    <source>
        <dbReference type="ARBA" id="ARBA00022803"/>
    </source>
</evidence>
<dbReference type="PROSITE" id="PS50005">
    <property type="entry name" value="TPR"/>
    <property type="match status" value="1"/>
</dbReference>
<accession>X6N9A3</accession>
<dbReference type="InterPro" id="IPR019734">
    <property type="entry name" value="TPR_rpt"/>
</dbReference>
<dbReference type="InterPro" id="IPR039941">
    <property type="entry name" value="TT30"/>
</dbReference>
<evidence type="ECO:0000313" key="9">
    <source>
        <dbReference type="EMBL" id="ETO22636.1"/>
    </source>
</evidence>
<comment type="subcellular location">
    <subcellularLocation>
        <location evidence="1">Cell projection</location>
        <location evidence="1">Cilium</location>
    </subcellularLocation>
</comment>
<keyword evidence="7" id="KW-0966">Cell projection</keyword>